<name>A0A1I0RT76_9FIRM</name>
<dbReference type="OrthoDB" id="3078706at2"/>
<evidence type="ECO:0000313" key="2">
    <source>
        <dbReference type="EMBL" id="SEW44533.1"/>
    </source>
</evidence>
<keyword evidence="1" id="KW-1133">Transmembrane helix</keyword>
<gene>
    <name evidence="2" type="ORF">SAMN05421659_12262</name>
</gene>
<evidence type="ECO:0000256" key="1">
    <source>
        <dbReference type="SAM" id="Phobius"/>
    </source>
</evidence>
<evidence type="ECO:0000313" key="3">
    <source>
        <dbReference type="Proteomes" id="UP000199701"/>
    </source>
</evidence>
<organism evidence="2 3">
    <name type="scientific">[Clostridium] fimetarium</name>
    <dbReference type="NCBI Taxonomy" id="99656"/>
    <lineage>
        <taxon>Bacteria</taxon>
        <taxon>Bacillati</taxon>
        <taxon>Bacillota</taxon>
        <taxon>Clostridia</taxon>
        <taxon>Lachnospirales</taxon>
        <taxon>Lachnospiraceae</taxon>
    </lineage>
</organism>
<dbReference type="STRING" id="99656.SAMN05421659_12262"/>
<feature type="transmembrane region" description="Helical" evidence="1">
    <location>
        <begin position="7"/>
        <end position="26"/>
    </location>
</feature>
<keyword evidence="1" id="KW-0812">Transmembrane</keyword>
<dbReference type="AlphaFoldDB" id="A0A1I0RT76"/>
<protein>
    <submittedName>
        <fullName evidence="2">Uncharacterized protein</fullName>
    </submittedName>
</protein>
<proteinExistence type="predicted"/>
<accession>A0A1I0RT76</accession>
<keyword evidence="3" id="KW-1185">Reference proteome</keyword>
<dbReference type="EMBL" id="FOJI01000022">
    <property type="protein sequence ID" value="SEW44533.1"/>
    <property type="molecule type" value="Genomic_DNA"/>
</dbReference>
<dbReference type="RefSeq" id="WP_092457713.1">
    <property type="nucleotide sequence ID" value="NZ_FOJI01000022.1"/>
</dbReference>
<feature type="transmembrane region" description="Helical" evidence="1">
    <location>
        <begin position="38"/>
        <end position="55"/>
    </location>
</feature>
<sequence>MKKKCCVISNIVLLCWYFLAMIGVYFENSYLVTRSYKDEWIFMVITLIAFIVFLLKEKIGKFILIIWLLMWFVTQFLSHEWYTIYGSGFMGSMEGKIEYFKGAIKFSNSKTVYIPDVYHTILHILIIVTLVITIIYSVDKKKRNKFQIVE</sequence>
<keyword evidence="1" id="KW-0472">Membrane</keyword>
<reference evidence="2 3" key="1">
    <citation type="submission" date="2016-10" db="EMBL/GenBank/DDBJ databases">
        <authorList>
            <person name="de Groot N.N."/>
        </authorList>
    </citation>
    <scope>NUCLEOTIDE SEQUENCE [LARGE SCALE GENOMIC DNA]</scope>
    <source>
        <strain evidence="2 3">DSM 9179</strain>
    </source>
</reference>
<feature type="transmembrane region" description="Helical" evidence="1">
    <location>
        <begin position="117"/>
        <end position="138"/>
    </location>
</feature>
<dbReference type="Proteomes" id="UP000199701">
    <property type="component" value="Unassembled WGS sequence"/>
</dbReference>
<feature type="transmembrane region" description="Helical" evidence="1">
    <location>
        <begin position="62"/>
        <end position="82"/>
    </location>
</feature>